<dbReference type="EMBL" id="BPQB01000011">
    <property type="protein sequence ID" value="GJE89057.1"/>
    <property type="molecule type" value="Genomic_DNA"/>
</dbReference>
<gene>
    <name evidence="1" type="ORF">PsYK624_051470</name>
</gene>
<dbReference type="AlphaFoldDB" id="A0A9P3G6P5"/>
<proteinExistence type="predicted"/>
<organism evidence="1 2">
    <name type="scientific">Phanerochaete sordida</name>
    <dbReference type="NCBI Taxonomy" id="48140"/>
    <lineage>
        <taxon>Eukaryota</taxon>
        <taxon>Fungi</taxon>
        <taxon>Dikarya</taxon>
        <taxon>Basidiomycota</taxon>
        <taxon>Agaricomycotina</taxon>
        <taxon>Agaricomycetes</taxon>
        <taxon>Polyporales</taxon>
        <taxon>Phanerochaetaceae</taxon>
        <taxon>Phanerochaete</taxon>
    </lineage>
</organism>
<protein>
    <submittedName>
        <fullName evidence="1">Uncharacterized protein</fullName>
    </submittedName>
</protein>
<sequence>MVPSASRRRPISVHGPVTRPEPICARPWGRLGGLGKGERGEGWQQPLARPPGAVAAATQTTVLCRNRRGCGAGRRLAGEPPSVVAGRYLEWEAAITELEKEAHCTVPRVGPFTFWRCGSLQGRVRVGRAGCTCMMHRHQWSNVPARRTSASCASSRACPDGRRQAGGSARCQEVCQAAKHPSVSNGHSFCASGRPGGSRPLGVPPSGPACLWQD</sequence>
<comment type="caution">
    <text evidence="1">The sequence shown here is derived from an EMBL/GenBank/DDBJ whole genome shotgun (WGS) entry which is preliminary data.</text>
</comment>
<keyword evidence="2" id="KW-1185">Reference proteome</keyword>
<evidence type="ECO:0000313" key="2">
    <source>
        <dbReference type="Proteomes" id="UP000703269"/>
    </source>
</evidence>
<evidence type="ECO:0000313" key="1">
    <source>
        <dbReference type="EMBL" id="GJE89057.1"/>
    </source>
</evidence>
<dbReference type="Proteomes" id="UP000703269">
    <property type="component" value="Unassembled WGS sequence"/>
</dbReference>
<accession>A0A9P3G6P5</accession>
<reference evidence="1 2" key="1">
    <citation type="submission" date="2021-08" db="EMBL/GenBank/DDBJ databases">
        <title>Draft Genome Sequence of Phanerochaete sordida strain YK-624.</title>
        <authorList>
            <person name="Mori T."/>
            <person name="Dohra H."/>
            <person name="Suzuki T."/>
            <person name="Kawagishi H."/>
            <person name="Hirai H."/>
        </authorList>
    </citation>
    <scope>NUCLEOTIDE SEQUENCE [LARGE SCALE GENOMIC DNA]</scope>
    <source>
        <strain evidence="1 2">YK-624</strain>
    </source>
</reference>
<name>A0A9P3G6P5_9APHY</name>